<dbReference type="Gene3D" id="2.20.200.10">
    <property type="entry name" value="Outer membrane efflux proteins (OEP)"/>
    <property type="match status" value="1"/>
</dbReference>
<evidence type="ECO:0000256" key="1">
    <source>
        <dbReference type="ARBA" id="ARBA00007613"/>
    </source>
</evidence>
<keyword evidence="2" id="KW-0564">Palmitate</keyword>
<feature type="chain" id="PRO_5011834253" evidence="2">
    <location>
        <begin position="47"/>
        <end position="515"/>
    </location>
</feature>
<dbReference type="NCBIfam" id="TIGR01845">
    <property type="entry name" value="outer_NodT"/>
    <property type="match status" value="1"/>
</dbReference>
<dbReference type="InterPro" id="IPR010131">
    <property type="entry name" value="MdtP/NodT-like"/>
</dbReference>
<keyword evidence="2" id="KW-0812">Transmembrane</keyword>
<comment type="similarity">
    <text evidence="1 2">Belongs to the outer membrane factor (OMF) (TC 1.B.17) family.</text>
</comment>
<dbReference type="STRING" id="1842727.RD110_05535"/>
<evidence type="ECO:0000313" key="4">
    <source>
        <dbReference type="Proteomes" id="UP000186609"/>
    </source>
</evidence>
<sequence>MGPATHGSDNNRFRRTKMHLFSKIYRPALAPLLAALVLAGCATAPAVDPVAIAAAPAAFKENPATNPAQWVQSAPAEARDRGTWWRVFNDPTLDALIERASQQNTSIAEAASRLRQAQALVKNSEADRSVQLGLGAGAQRQAGANTTNGSTPAKLFTAEAQLSYEVDLFGRLAKATDAASLDAQASAALLQSTRLLVQANVAQTYLALRATDAERALVRETVAAYRDTLNLTQRRFNAGDVAEFDVARVTTEVASTESDALALDRQRATLEHALAVLVGDSASQFSLDNLDNAEWRATLPTIPAGVPATVLTRRPDVAAAQSSLLAAQARVGVAQAAWFPSVSLTAAGGFASPDIGDVFKWSARAWGIGALLSLPILDGGRREAGVQSASAQLDGATAAYRGQVLTAFQEVEDQLASLRLLAQQTQAQDQAVESATRATRLSDARYRNGYISQLDLLDARRSELRNRRQALGVRSAQYQSTVVLIRALGGGWDAGMKTGAETGTGAVAVAQTNTR</sequence>
<gene>
    <name evidence="3" type="ORF">RD110_05535</name>
</gene>
<protein>
    <submittedName>
        <fullName evidence="3">RND transporter</fullName>
    </submittedName>
</protein>
<keyword evidence="4" id="KW-1185">Reference proteome</keyword>
<name>A0A1P8JSL1_9BURK</name>
<dbReference type="PANTHER" id="PTHR30203">
    <property type="entry name" value="OUTER MEMBRANE CATION EFFLUX PROTEIN"/>
    <property type="match status" value="1"/>
</dbReference>
<dbReference type="SUPFAM" id="SSF56954">
    <property type="entry name" value="Outer membrane efflux proteins (OEP)"/>
    <property type="match status" value="1"/>
</dbReference>
<reference evidence="3 4" key="1">
    <citation type="submission" date="2017-01" db="EMBL/GenBank/DDBJ databases">
        <authorList>
            <person name="Mah S.A."/>
            <person name="Swanson W.J."/>
            <person name="Moy G.W."/>
            <person name="Vacquier V.D."/>
        </authorList>
    </citation>
    <scope>NUCLEOTIDE SEQUENCE [LARGE SCALE GENOMIC DNA]</scope>
    <source>
        <strain evidence="3 4">DCY110</strain>
    </source>
</reference>
<dbReference type="KEGG" id="rhy:RD110_05535"/>
<evidence type="ECO:0000256" key="2">
    <source>
        <dbReference type="RuleBase" id="RU362097"/>
    </source>
</evidence>
<dbReference type="GO" id="GO:0005886">
    <property type="term" value="C:plasma membrane"/>
    <property type="evidence" value="ECO:0007669"/>
    <property type="project" value="UniProtKB-SubCell"/>
</dbReference>
<dbReference type="InterPro" id="IPR003423">
    <property type="entry name" value="OMP_efflux"/>
</dbReference>
<comment type="subcellular location">
    <subcellularLocation>
        <location evidence="2">Cell membrane</location>
        <topology evidence="2">Lipid-anchor</topology>
    </subcellularLocation>
</comment>
<accession>A0A1P8JSL1</accession>
<dbReference type="AlphaFoldDB" id="A0A1P8JSL1"/>
<dbReference type="EMBL" id="CP019236">
    <property type="protein sequence ID" value="APW36718.1"/>
    <property type="molecule type" value="Genomic_DNA"/>
</dbReference>
<keyword evidence="2" id="KW-0472">Membrane</keyword>
<keyword evidence="2" id="KW-0732">Signal</keyword>
<dbReference type="GO" id="GO:0015562">
    <property type="term" value="F:efflux transmembrane transporter activity"/>
    <property type="evidence" value="ECO:0007669"/>
    <property type="project" value="InterPro"/>
</dbReference>
<keyword evidence="2" id="KW-1134">Transmembrane beta strand</keyword>
<dbReference type="PANTHER" id="PTHR30203:SF33">
    <property type="entry name" value="BLR4455 PROTEIN"/>
    <property type="match status" value="1"/>
</dbReference>
<dbReference type="Gene3D" id="1.20.1600.10">
    <property type="entry name" value="Outer membrane efflux proteins (OEP)"/>
    <property type="match status" value="1"/>
</dbReference>
<dbReference type="Proteomes" id="UP000186609">
    <property type="component" value="Chromosome"/>
</dbReference>
<organism evidence="3 4">
    <name type="scientific">Rhodoferax koreensis</name>
    <dbReference type="NCBI Taxonomy" id="1842727"/>
    <lineage>
        <taxon>Bacteria</taxon>
        <taxon>Pseudomonadati</taxon>
        <taxon>Pseudomonadota</taxon>
        <taxon>Betaproteobacteria</taxon>
        <taxon>Burkholderiales</taxon>
        <taxon>Comamonadaceae</taxon>
        <taxon>Rhodoferax</taxon>
    </lineage>
</organism>
<dbReference type="Pfam" id="PF02321">
    <property type="entry name" value="OEP"/>
    <property type="match status" value="2"/>
</dbReference>
<proteinExistence type="inferred from homology"/>
<keyword evidence="2" id="KW-0449">Lipoprotein</keyword>
<feature type="signal peptide" evidence="2">
    <location>
        <begin position="1"/>
        <end position="46"/>
    </location>
</feature>
<evidence type="ECO:0000313" key="3">
    <source>
        <dbReference type="EMBL" id="APW36718.1"/>
    </source>
</evidence>